<dbReference type="Proteomes" id="UP000632377">
    <property type="component" value="Unassembled WGS sequence"/>
</dbReference>
<dbReference type="EMBL" id="JAESWC010000002">
    <property type="protein sequence ID" value="MBL4935069.1"/>
    <property type="molecule type" value="Genomic_DNA"/>
</dbReference>
<name>A0ABS1T6U6_9CLOT</name>
<dbReference type="RefSeq" id="WP_202747688.1">
    <property type="nucleotide sequence ID" value="NZ_JAESWC010000002.1"/>
</dbReference>
<evidence type="ECO:0000256" key="1">
    <source>
        <dbReference type="SAM" id="Phobius"/>
    </source>
</evidence>
<keyword evidence="3" id="KW-1185">Reference proteome</keyword>
<reference evidence="2 3" key="1">
    <citation type="submission" date="2021-01" db="EMBL/GenBank/DDBJ databases">
        <title>Genome public.</title>
        <authorList>
            <person name="Liu C."/>
            <person name="Sun Q."/>
        </authorList>
    </citation>
    <scope>NUCLEOTIDE SEQUENCE [LARGE SCALE GENOMIC DNA]</scope>
    <source>
        <strain evidence="2 3">YIM B02515</strain>
    </source>
</reference>
<comment type="caution">
    <text evidence="2">The sequence shown here is derived from an EMBL/GenBank/DDBJ whole genome shotgun (WGS) entry which is preliminary data.</text>
</comment>
<keyword evidence="1" id="KW-0472">Membrane</keyword>
<evidence type="ECO:0000313" key="3">
    <source>
        <dbReference type="Proteomes" id="UP000632377"/>
    </source>
</evidence>
<evidence type="ECO:0000313" key="2">
    <source>
        <dbReference type="EMBL" id="MBL4935069.1"/>
    </source>
</evidence>
<gene>
    <name evidence="2" type="ORF">JK636_04775</name>
</gene>
<feature type="transmembrane region" description="Helical" evidence="1">
    <location>
        <begin position="15"/>
        <end position="32"/>
    </location>
</feature>
<sequence length="46" mass="5203">MDTLVMVFWGISKDILGVLADVSIIILAIKLLRALDIYIKKNEQTK</sequence>
<keyword evidence="1" id="KW-0812">Transmembrane</keyword>
<protein>
    <submittedName>
        <fullName evidence="2">Uncharacterized protein</fullName>
    </submittedName>
</protein>
<accession>A0ABS1T6U6</accession>
<organism evidence="2 3">
    <name type="scientific">Clostridium rhizosphaerae</name>
    <dbReference type="NCBI Taxonomy" id="2803861"/>
    <lineage>
        <taxon>Bacteria</taxon>
        <taxon>Bacillati</taxon>
        <taxon>Bacillota</taxon>
        <taxon>Clostridia</taxon>
        <taxon>Eubacteriales</taxon>
        <taxon>Clostridiaceae</taxon>
        <taxon>Clostridium</taxon>
    </lineage>
</organism>
<proteinExistence type="predicted"/>
<keyword evidence="1" id="KW-1133">Transmembrane helix</keyword>